<organism evidence="2 3">
    <name type="scientific">Anabarilius grahami</name>
    <name type="common">Kanglang fish</name>
    <name type="synonym">Barilius grahami</name>
    <dbReference type="NCBI Taxonomy" id="495550"/>
    <lineage>
        <taxon>Eukaryota</taxon>
        <taxon>Metazoa</taxon>
        <taxon>Chordata</taxon>
        <taxon>Craniata</taxon>
        <taxon>Vertebrata</taxon>
        <taxon>Euteleostomi</taxon>
        <taxon>Actinopterygii</taxon>
        <taxon>Neopterygii</taxon>
        <taxon>Teleostei</taxon>
        <taxon>Ostariophysi</taxon>
        <taxon>Cypriniformes</taxon>
        <taxon>Xenocyprididae</taxon>
        <taxon>Xenocypridinae</taxon>
        <taxon>Xenocypridinae incertae sedis</taxon>
        <taxon>Anabarilius</taxon>
    </lineage>
</organism>
<gene>
    <name evidence="2" type="ORF">DPX16_19762</name>
</gene>
<dbReference type="AlphaFoldDB" id="A0A3N0XQ62"/>
<reference evidence="2 3" key="1">
    <citation type="submission" date="2018-10" db="EMBL/GenBank/DDBJ databases">
        <title>Genome assembly for a Yunnan-Guizhou Plateau 3E fish, Anabarilius grahami (Regan), and its evolutionary and genetic applications.</title>
        <authorList>
            <person name="Jiang W."/>
        </authorList>
    </citation>
    <scope>NUCLEOTIDE SEQUENCE [LARGE SCALE GENOMIC DNA]</scope>
    <source>
        <strain evidence="2">AG-KIZ</strain>
        <tissue evidence="2">Muscle</tissue>
    </source>
</reference>
<protein>
    <submittedName>
        <fullName evidence="2">Uncharacterized protein</fullName>
    </submittedName>
</protein>
<feature type="compositionally biased region" description="Basic residues" evidence="1">
    <location>
        <begin position="40"/>
        <end position="64"/>
    </location>
</feature>
<dbReference type="Proteomes" id="UP000281406">
    <property type="component" value="Unassembled WGS sequence"/>
</dbReference>
<dbReference type="EMBL" id="RJVU01064619">
    <property type="protein sequence ID" value="ROJ13887.1"/>
    <property type="molecule type" value="Genomic_DNA"/>
</dbReference>
<comment type="caution">
    <text evidence="2">The sequence shown here is derived from an EMBL/GenBank/DDBJ whole genome shotgun (WGS) entry which is preliminary data.</text>
</comment>
<name>A0A3N0XQ62_ANAGA</name>
<evidence type="ECO:0000313" key="3">
    <source>
        <dbReference type="Proteomes" id="UP000281406"/>
    </source>
</evidence>
<feature type="compositionally biased region" description="Low complexity" evidence="1">
    <location>
        <begin position="13"/>
        <end position="23"/>
    </location>
</feature>
<sequence length="98" mass="10655">MAAAIENTHKMAVTTTTQSQVTVDLHGPSQVTADLPRARSSLRRGRSSLRRARSRLRTRARVSSRPRSSSPQAHSGLRRASSSPPRAGFLPTMAAHEL</sequence>
<accession>A0A3N0XQ62</accession>
<feature type="region of interest" description="Disordered" evidence="1">
    <location>
        <begin position="1"/>
        <end position="98"/>
    </location>
</feature>
<keyword evidence="3" id="KW-1185">Reference proteome</keyword>
<evidence type="ECO:0000256" key="1">
    <source>
        <dbReference type="SAM" id="MobiDB-lite"/>
    </source>
</evidence>
<evidence type="ECO:0000313" key="2">
    <source>
        <dbReference type="EMBL" id="ROJ13887.1"/>
    </source>
</evidence>
<proteinExistence type="predicted"/>